<proteinExistence type="predicted"/>
<dbReference type="HOGENOM" id="CLU_151489_0_0_1"/>
<dbReference type="RefSeq" id="XP_002133611.1">
    <property type="nucleotide sequence ID" value="XM_002133575.3"/>
</dbReference>
<keyword evidence="1" id="KW-1185">Reference proteome</keyword>
<evidence type="ECO:0000313" key="2">
    <source>
        <dbReference type="RefSeq" id="XP_002133611.1"/>
    </source>
</evidence>
<organism evidence="1 2">
    <name type="scientific">Drosophila pseudoobscura pseudoobscura</name>
    <name type="common">Fruit fly</name>
    <dbReference type="NCBI Taxonomy" id="46245"/>
    <lineage>
        <taxon>Eukaryota</taxon>
        <taxon>Metazoa</taxon>
        <taxon>Ecdysozoa</taxon>
        <taxon>Arthropoda</taxon>
        <taxon>Hexapoda</taxon>
        <taxon>Insecta</taxon>
        <taxon>Pterygota</taxon>
        <taxon>Neoptera</taxon>
        <taxon>Endopterygota</taxon>
        <taxon>Diptera</taxon>
        <taxon>Brachycera</taxon>
        <taxon>Muscomorpha</taxon>
        <taxon>Ephydroidea</taxon>
        <taxon>Drosophilidae</taxon>
        <taxon>Drosophila</taxon>
        <taxon>Sophophora</taxon>
    </lineage>
</organism>
<dbReference type="Bgee" id="FBgn0244399">
    <property type="expression patterns" value="Expressed in male reproductive system and 1 other cell type or tissue"/>
</dbReference>
<reference evidence="2" key="1">
    <citation type="submission" date="2025-08" db="UniProtKB">
        <authorList>
            <consortium name="RefSeq"/>
        </authorList>
    </citation>
    <scope>IDENTIFICATION</scope>
    <source>
        <strain evidence="2">MV-25-SWS-2005</strain>
        <tissue evidence="2">Whole body</tissue>
    </source>
</reference>
<dbReference type="AlphaFoldDB" id="B5DL39"/>
<dbReference type="GeneID" id="6902080"/>
<protein>
    <submittedName>
        <fullName evidence="2">Uncharacterized protein</fullName>
    </submittedName>
</protein>
<name>B5DL39_DROPS</name>
<dbReference type="eggNOG" id="ENOG502TBVQ">
    <property type="taxonomic scope" value="Eukaryota"/>
</dbReference>
<accession>A0A6I8UYS7</accession>
<sequence length="129" mass="14009">MNLLPLMLLLVLACASVWPFPMLYKRNPDEKYEADLVPVSSTVIPLTVLEVSYGAGGKPSEAYKAAYLRKLRKQVLQRSDKGEKELNEEVPTVLGLAVDSPSSDLAAPALITVKSQQLEAASRAKVKAV</sequence>
<dbReference type="KEGG" id="dpo:6902080"/>
<dbReference type="InParanoid" id="B5DL39"/>
<dbReference type="OMA" id="AAPMLYK"/>
<accession>B5DL39</accession>
<gene>
    <name evidence="2" type="primary">LOC6902080</name>
</gene>
<evidence type="ECO:0000313" key="1">
    <source>
        <dbReference type="Proteomes" id="UP000001819"/>
    </source>
</evidence>
<dbReference type="Proteomes" id="UP000001819">
    <property type="component" value="Chromosome X"/>
</dbReference>